<evidence type="ECO:0000256" key="10">
    <source>
        <dbReference type="PROSITE-ProRule" id="PRU00042"/>
    </source>
</evidence>
<feature type="compositionally biased region" description="Polar residues" evidence="11">
    <location>
        <begin position="119"/>
        <end position="130"/>
    </location>
</feature>
<feature type="region of interest" description="Disordered" evidence="11">
    <location>
        <begin position="285"/>
        <end position="320"/>
    </location>
</feature>
<keyword evidence="3" id="KW-0677">Repeat</keyword>
<dbReference type="Proteomes" id="UP001200034">
    <property type="component" value="Unassembled WGS sequence"/>
</dbReference>
<feature type="non-terminal residue" evidence="13">
    <location>
        <position position="1"/>
    </location>
</feature>
<dbReference type="GO" id="GO:0003677">
    <property type="term" value="F:DNA binding"/>
    <property type="evidence" value="ECO:0007669"/>
    <property type="project" value="UniProtKB-KW"/>
</dbReference>
<keyword evidence="14" id="KW-1185">Reference proteome</keyword>
<evidence type="ECO:0000256" key="8">
    <source>
        <dbReference type="ARBA" id="ARBA00023163"/>
    </source>
</evidence>
<accession>A0AAD4PML1</accession>
<dbReference type="GO" id="GO:0008270">
    <property type="term" value="F:zinc ion binding"/>
    <property type="evidence" value="ECO:0007669"/>
    <property type="project" value="UniProtKB-KW"/>
</dbReference>
<keyword evidence="4 10" id="KW-0863">Zinc-finger</keyword>
<dbReference type="PANTHER" id="PTHR16515:SF49">
    <property type="entry name" value="GASTRULA ZINC FINGER PROTEIN XLCGF49.1-LIKE-RELATED"/>
    <property type="match status" value="1"/>
</dbReference>
<evidence type="ECO:0000313" key="14">
    <source>
        <dbReference type="Proteomes" id="UP001200034"/>
    </source>
</evidence>
<dbReference type="GO" id="GO:0010468">
    <property type="term" value="P:regulation of gene expression"/>
    <property type="evidence" value="ECO:0007669"/>
    <property type="project" value="TreeGrafter"/>
</dbReference>
<dbReference type="EMBL" id="JAJJHW010002585">
    <property type="protein sequence ID" value="KAH8372398.1"/>
    <property type="molecule type" value="Genomic_DNA"/>
</dbReference>
<evidence type="ECO:0000259" key="12">
    <source>
        <dbReference type="PROSITE" id="PS50157"/>
    </source>
</evidence>
<evidence type="ECO:0000256" key="7">
    <source>
        <dbReference type="ARBA" id="ARBA00023125"/>
    </source>
</evidence>
<evidence type="ECO:0000256" key="6">
    <source>
        <dbReference type="ARBA" id="ARBA00023015"/>
    </source>
</evidence>
<dbReference type="GO" id="GO:0005634">
    <property type="term" value="C:nucleus"/>
    <property type="evidence" value="ECO:0007669"/>
    <property type="project" value="UniProtKB-SubCell"/>
</dbReference>
<feature type="non-terminal residue" evidence="13">
    <location>
        <position position="707"/>
    </location>
</feature>
<keyword evidence="6" id="KW-0805">Transcription regulation</keyword>
<name>A0AAD4PML1_9MUSC</name>
<feature type="domain" description="C2H2-type" evidence="12">
    <location>
        <begin position="227"/>
        <end position="255"/>
    </location>
</feature>
<dbReference type="InterPro" id="IPR036236">
    <property type="entry name" value="Znf_C2H2_sf"/>
</dbReference>
<keyword evidence="9" id="KW-0539">Nucleus</keyword>
<sequence length="707" mass="78915">AVKYKYCDKMSDNIKKTSFCDYCKNEKDANQVFTSRKNFLGHRIIDILEVVTKVKIPANMPLKLCTMCTSTLHFTSGVVDRARAMITTLSPMSKIQKAAIIHKPIKSASDSESEEAVEPQTSKGNSNSPLKNMAALNGTSNVVKKNLDKTGKQQQNLITASPSKLDESLKNVIKLMPANEANPNKSKAFTQLFGNSVNHISDSEYSSEDDEEVRAEIKNKKNIAIHFECKLCDFTSTYPNPMRRHLKDLHGQKRPRIYNCLKCSKTFGVLKTLKIHLLTHGVTEDKGKDQVNEKGKNNEQGNEKGKNNEQGNEKGKNNEKPDSQLAVLTALKPQPKPKPLGNTELTFAIQDTNSSTPKPAETFSQLSQPYQCEYCKELHKSLKSIQKHLQLVHNIEKPKLFKCIQCEAPFMHKTTLDRHIKVKHGEGQDTNPKAPRRRKTIDERAILATKAEGNEGAQKQTPFGKIAARRKTVDVSIALADLPTTSRKLSIAFDGIDDIYPKNPKQPTEVIKESKSPKKKAKADKENTVSVPLDLSGPISEEPAAASPSKKPKHKKEIDITAAAQIIPLNTETPTKTKVKKALDVLDSPLGNNVIIELLDEINVNPLPHRREMRESVSQESIDTDLYNCNQCSKVVNSRKRLDSHIKKKHMPLLKCIKCQKIYVESNDYISHFATCTGSEGLTCGVEDCDKVFAAANFLSSHLKKRH</sequence>
<protein>
    <recommendedName>
        <fullName evidence="12">C2H2-type domain-containing protein</fullName>
    </recommendedName>
</protein>
<keyword evidence="8" id="KW-0804">Transcription</keyword>
<dbReference type="PROSITE" id="PS50157">
    <property type="entry name" value="ZINC_FINGER_C2H2_2"/>
    <property type="match status" value="6"/>
</dbReference>
<comment type="caution">
    <text evidence="13">The sequence shown here is derived from an EMBL/GenBank/DDBJ whole genome shotgun (WGS) entry which is preliminary data.</text>
</comment>
<dbReference type="SUPFAM" id="SSF57667">
    <property type="entry name" value="beta-beta-alpha zinc fingers"/>
    <property type="match status" value="2"/>
</dbReference>
<gene>
    <name evidence="13" type="ORF">KR093_011348</name>
</gene>
<dbReference type="InterPro" id="IPR013087">
    <property type="entry name" value="Znf_C2H2_type"/>
</dbReference>
<evidence type="ECO:0000256" key="1">
    <source>
        <dbReference type="ARBA" id="ARBA00004123"/>
    </source>
</evidence>
<keyword evidence="5" id="KW-0862">Zinc</keyword>
<dbReference type="PROSITE" id="PS00028">
    <property type="entry name" value="ZINC_FINGER_C2H2_1"/>
    <property type="match status" value="4"/>
</dbReference>
<feature type="compositionally biased region" description="Low complexity" evidence="11">
    <location>
        <begin position="540"/>
        <end position="549"/>
    </location>
</feature>
<evidence type="ECO:0000256" key="9">
    <source>
        <dbReference type="ARBA" id="ARBA00023242"/>
    </source>
</evidence>
<feature type="region of interest" description="Disordered" evidence="11">
    <location>
        <begin position="502"/>
        <end position="556"/>
    </location>
</feature>
<dbReference type="InterPro" id="IPR050331">
    <property type="entry name" value="Zinc_finger"/>
</dbReference>
<feature type="domain" description="C2H2-type" evidence="12">
    <location>
        <begin position="401"/>
        <end position="428"/>
    </location>
</feature>
<evidence type="ECO:0000256" key="4">
    <source>
        <dbReference type="ARBA" id="ARBA00022771"/>
    </source>
</evidence>
<evidence type="ECO:0000256" key="3">
    <source>
        <dbReference type="ARBA" id="ARBA00022737"/>
    </source>
</evidence>
<feature type="domain" description="C2H2-type" evidence="12">
    <location>
        <begin position="370"/>
        <end position="398"/>
    </location>
</feature>
<comment type="subcellular location">
    <subcellularLocation>
        <location evidence="1">Nucleus</location>
    </subcellularLocation>
</comment>
<keyword evidence="7" id="KW-0238">DNA-binding</keyword>
<proteinExistence type="predicted"/>
<evidence type="ECO:0000256" key="2">
    <source>
        <dbReference type="ARBA" id="ARBA00022723"/>
    </source>
</evidence>
<dbReference type="Gene3D" id="3.30.160.60">
    <property type="entry name" value="Classic Zinc Finger"/>
    <property type="match status" value="3"/>
</dbReference>
<organism evidence="13 14">
    <name type="scientific">Drosophila rubida</name>
    <dbReference type="NCBI Taxonomy" id="30044"/>
    <lineage>
        <taxon>Eukaryota</taxon>
        <taxon>Metazoa</taxon>
        <taxon>Ecdysozoa</taxon>
        <taxon>Arthropoda</taxon>
        <taxon>Hexapoda</taxon>
        <taxon>Insecta</taxon>
        <taxon>Pterygota</taxon>
        <taxon>Neoptera</taxon>
        <taxon>Endopterygota</taxon>
        <taxon>Diptera</taxon>
        <taxon>Brachycera</taxon>
        <taxon>Muscomorpha</taxon>
        <taxon>Ephydroidea</taxon>
        <taxon>Drosophilidae</taxon>
        <taxon>Drosophila</taxon>
    </lineage>
</organism>
<dbReference type="PANTHER" id="PTHR16515">
    <property type="entry name" value="PR DOMAIN ZINC FINGER PROTEIN"/>
    <property type="match status" value="1"/>
</dbReference>
<feature type="domain" description="C2H2-type" evidence="12">
    <location>
        <begin position="682"/>
        <end position="707"/>
    </location>
</feature>
<evidence type="ECO:0000256" key="11">
    <source>
        <dbReference type="SAM" id="MobiDB-lite"/>
    </source>
</evidence>
<evidence type="ECO:0000256" key="5">
    <source>
        <dbReference type="ARBA" id="ARBA00022833"/>
    </source>
</evidence>
<feature type="region of interest" description="Disordered" evidence="11">
    <location>
        <begin position="105"/>
        <end position="133"/>
    </location>
</feature>
<dbReference type="SMART" id="SM00355">
    <property type="entry name" value="ZnF_C2H2"/>
    <property type="match status" value="7"/>
</dbReference>
<keyword evidence="2" id="KW-0479">Metal-binding</keyword>
<feature type="domain" description="C2H2-type" evidence="12">
    <location>
        <begin position="627"/>
        <end position="650"/>
    </location>
</feature>
<feature type="domain" description="C2H2-type" evidence="12">
    <location>
        <begin position="258"/>
        <end position="280"/>
    </location>
</feature>
<reference evidence="13" key="1">
    <citation type="journal article" date="2021" name="Mol. Ecol. Resour.">
        <title>Phylogenomic analyses of the genus Drosophila reveals genomic signals of climate adaptation.</title>
        <authorList>
            <person name="Li F."/>
            <person name="Rane R.V."/>
            <person name="Luria V."/>
            <person name="Xiong Z."/>
            <person name="Chen J."/>
            <person name="Li Z."/>
            <person name="Catullo R.A."/>
            <person name="Griffin P.C."/>
            <person name="Schiffer M."/>
            <person name="Pearce S."/>
            <person name="Lee S.F."/>
            <person name="McElroy K."/>
            <person name="Stocker A."/>
            <person name="Shirriffs J."/>
            <person name="Cockerell F."/>
            <person name="Coppin C."/>
            <person name="Sgro C.M."/>
            <person name="Karger A."/>
            <person name="Cain J.W."/>
            <person name="Weber J.A."/>
            <person name="Santpere G."/>
            <person name="Kirschner M.W."/>
            <person name="Hoffmann A.A."/>
            <person name="Oakeshott J.G."/>
            <person name="Zhang G."/>
        </authorList>
    </citation>
    <scope>NUCLEOTIDE SEQUENCE</scope>
    <source>
        <strain evidence="13">BGI-SZ-2011g</strain>
    </source>
</reference>
<dbReference type="AlphaFoldDB" id="A0AAD4PML1"/>
<evidence type="ECO:0000313" key="13">
    <source>
        <dbReference type="EMBL" id="KAH8372398.1"/>
    </source>
</evidence>